<dbReference type="AlphaFoldDB" id="A0A833L0U2"/>
<protein>
    <submittedName>
        <fullName evidence="2">Uncharacterized protein</fullName>
    </submittedName>
</protein>
<evidence type="ECO:0000256" key="1">
    <source>
        <dbReference type="SAM" id="Phobius"/>
    </source>
</evidence>
<keyword evidence="1" id="KW-0812">Transmembrane</keyword>
<gene>
    <name evidence="2" type="ORF">FD145_955</name>
</gene>
<proteinExistence type="predicted"/>
<keyword evidence="1" id="KW-1133">Transmembrane helix</keyword>
<feature type="transmembrane region" description="Helical" evidence="1">
    <location>
        <begin position="16"/>
        <end position="35"/>
    </location>
</feature>
<name>A0A833L0U2_UNCSA</name>
<accession>A0A833L0U2</accession>
<evidence type="ECO:0000313" key="2">
    <source>
        <dbReference type="EMBL" id="KAF0134013.1"/>
    </source>
</evidence>
<dbReference type="EMBL" id="WPAF01000014">
    <property type="protein sequence ID" value="KAF0134013.1"/>
    <property type="molecule type" value="Genomic_DNA"/>
</dbReference>
<dbReference type="Proteomes" id="UP000488506">
    <property type="component" value="Unassembled WGS sequence"/>
</dbReference>
<evidence type="ECO:0000313" key="3">
    <source>
        <dbReference type="Proteomes" id="UP000488506"/>
    </source>
</evidence>
<keyword evidence="1" id="KW-0472">Membrane</keyword>
<organism evidence="2 3">
    <name type="scientific">Candidatus Saganbacteria bacterium</name>
    <dbReference type="NCBI Taxonomy" id="2575572"/>
    <lineage>
        <taxon>Bacteria</taxon>
        <taxon>Bacillati</taxon>
        <taxon>Saganbacteria</taxon>
    </lineage>
</organism>
<sequence length="82" mass="9298">MVAPAIVYYYGPLGKFYMIATVPLSFLGCMGLFFAGRGAIRASVKAYDKLYDMAQAYKEYKDYKVIFKASNSMELNAKEKLR</sequence>
<reference evidence="2 3" key="1">
    <citation type="submission" date="2019-12" db="EMBL/GenBank/DDBJ databases">
        <authorList>
            <person name="Wolfe R."/>
            <person name="Danczak R."/>
            <person name="Wilkins M."/>
        </authorList>
    </citation>
    <scope>NUCLEOTIDE SEQUENCE [LARGE SCALE GENOMIC DNA]</scope>
    <source>
        <strain evidence="2">X2_MaxBin.013</strain>
    </source>
</reference>
<comment type="caution">
    <text evidence="2">The sequence shown here is derived from an EMBL/GenBank/DDBJ whole genome shotgun (WGS) entry which is preliminary data.</text>
</comment>